<evidence type="ECO:0000313" key="2">
    <source>
        <dbReference type="Proteomes" id="UP001597459"/>
    </source>
</evidence>
<dbReference type="RefSeq" id="WP_378257599.1">
    <property type="nucleotide sequence ID" value="NZ_JBHSJV010000001.1"/>
</dbReference>
<keyword evidence="2" id="KW-1185">Reference proteome</keyword>
<organism evidence="1 2">
    <name type="scientific">Aquimarina hainanensis</name>
    <dbReference type="NCBI Taxonomy" id="1578017"/>
    <lineage>
        <taxon>Bacteria</taxon>
        <taxon>Pseudomonadati</taxon>
        <taxon>Bacteroidota</taxon>
        <taxon>Flavobacteriia</taxon>
        <taxon>Flavobacteriales</taxon>
        <taxon>Flavobacteriaceae</taxon>
        <taxon>Aquimarina</taxon>
    </lineage>
</organism>
<dbReference type="EMBL" id="JBHULX010000004">
    <property type="protein sequence ID" value="MFD2590410.1"/>
    <property type="molecule type" value="Genomic_DNA"/>
</dbReference>
<name>A0ABW5N4F4_9FLAO</name>
<evidence type="ECO:0000313" key="1">
    <source>
        <dbReference type="EMBL" id="MFD2590410.1"/>
    </source>
</evidence>
<proteinExistence type="predicted"/>
<comment type="caution">
    <text evidence="1">The sequence shown here is derived from an EMBL/GenBank/DDBJ whole genome shotgun (WGS) entry which is preliminary data.</text>
</comment>
<evidence type="ECO:0008006" key="3">
    <source>
        <dbReference type="Google" id="ProtNLM"/>
    </source>
</evidence>
<protein>
    <recommendedName>
        <fullName evidence="3">CopG family transcriptional regulator</fullName>
    </recommendedName>
</protein>
<reference evidence="2" key="1">
    <citation type="journal article" date="2019" name="Int. J. Syst. Evol. Microbiol.">
        <title>The Global Catalogue of Microorganisms (GCM) 10K type strain sequencing project: providing services to taxonomists for standard genome sequencing and annotation.</title>
        <authorList>
            <consortium name="The Broad Institute Genomics Platform"/>
            <consortium name="The Broad Institute Genome Sequencing Center for Infectious Disease"/>
            <person name="Wu L."/>
            <person name="Ma J."/>
        </authorList>
    </citation>
    <scope>NUCLEOTIDE SEQUENCE [LARGE SCALE GENOMIC DNA]</scope>
    <source>
        <strain evidence="2">KCTC 42423</strain>
    </source>
</reference>
<gene>
    <name evidence="1" type="ORF">ACFSTE_06165</name>
</gene>
<sequence>MRKIIDIEEELLPKLKLLAALENSSVKRVMEDAVSWYIKHKQKERINEMSQEQKEDLGLLLLMQQAKSDDAISGGEFLNL</sequence>
<accession>A0ABW5N4F4</accession>
<dbReference type="Proteomes" id="UP001597459">
    <property type="component" value="Unassembled WGS sequence"/>
</dbReference>